<accession>A0ABP5BBN0</accession>
<comment type="caution">
    <text evidence="2">The sequence shown here is derived from an EMBL/GenBank/DDBJ whole genome shotgun (WGS) entry which is preliminary data.</text>
</comment>
<evidence type="ECO:0000256" key="1">
    <source>
        <dbReference type="SAM" id="MobiDB-lite"/>
    </source>
</evidence>
<sequence length="176" mass="18949">MVAGPLFFLAGAMALYKLYLAYAGRSTRGKHTNYCPETSVKALAKTVAKSKVSKVPRPESLERTDILPPISEPIHDEPATEAAPEPSPPPVRRAPVEPAFLMAGGDSVEIPAQFEDTLRPFTLAELLMREEPPQEQGDSPEEGAFSGRIPLQPHSLIERPEAPCTTMARSSSGSAV</sequence>
<evidence type="ECO:0008006" key="4">
    <source>
        <dbReference type="Google" id="ProtNLM"/>
    </source>
</evidence>
<feature type="region of interest" description="Disordered" evidence="1">
    <location>
        <begin position="67"/>
        <end position="95"/>
    </location>
</feature>
<protein>
    <recommendedName>
        <fullName evidence="4">Transmembrane protein</fullName>
    </recommendedName>
</protein>
<organism evidence="2 3">
    <name type="scientific">Amycolatopsis minnesotensis</name>
    <dbReference type="NCBI Taxonomy" id="337894"/>
    <lineage>
        <taxon>Bacteria</taxon>
        <taxon>Bacillati</taxon>
        <taxon>Actinomycetota</taxon>
        <taxon>Actinomycetes</taxon>
        <taxon>Pseudonocardiales</taxon>
        <taxon>Pseudonocardiaceae</taxon>
        <taxon>Amycolatopsis</taxon>
    </lineage>
</organism>
<gene>
    <name evidence="2" type="ORF">GCM10009754_03950</name>
</gene>
<feature type="region of interest" description="Disordered" evidence="1">
    <location>
        <begin position="128"/>
        <end position="176"/>
    </location>
</feature>
<dbReference type="RefSeq" id="WP_344412696.1">
    <property type="nucleotide sequence ID" value="NZ_BAAANN010000002.1"/>
</dbReference>
<proteinExistence type="predicted"/>
<keyword evidence="3" id="KW-1185">Reference proteome</keyword>
<evidence type="ECO:0000313" key="3">
    <source>
        <dbReference type="Proteomes" id="UP001501116"/>
    </source>
</evidence>
<dbReference type="EMBL" id="BAAANN010000002">
    <property type="protein sequence ID" value="GAA1940043.1"/>
    <property type="molecule type" value="Genomic_DNA"/>
</dbReference>
<dbReference type="Proteomes" id="UP001501116">
    <property type="component" value="Unassembled WGS sequence"/>
</dbReference>
<evidence type="ECO:0000313" key="2">
    <source>
        <dbReference type="EMBL" id="GAA1940043.1"/>
    </source>
</evidence>
<feature type="compositionally biased region" description="Polar residues" evidence="1">
    <location>
        <begin position="167"/>
        <end position="176"/>
    </location>
</feature>
<reference evidence="3" key="1">
    <citation type="journal article" date="2019" name="Int. J. Syst. Evol. Microbiol.">
        <title>The Global Catalogue of Microorganisms (GCM) 10K type strain sequencing project: providing services to taxonomists for standard genome sequencing and annotation.</title>
        <authorList>
            <consortium name="The Broad Institute Genomics Platform"/>
            <consortium name="The Broad Institute Genome Sequencing Center for Infectious Disease"/>
            <person name="Wu L."/>
            <person name="Ma J."/>
        </authorList>
    </citation>
    <scope>NUCLEOTIDE SEQUENCE [LARGE SCALE GENOMIC DNA]</scope>
    <source>
        <strain evidence="3">JCM 14545</strain>
    </source>
</reference>
<name>A0ABP5BBN0_9PSEU</name>